<dbReference type="EMBL" id="KZ293425">
    <property type="protein sequence ID" value="PBK70789.1"/>
    <property type="molecule type" value="Genomic_DNA"/>
</dbReference>
<evidence type="ECO:0000313" key="1">
    <source>
        <dbReference type="EMBL" id="PBK70789.1"/>
    </source>
</evidence>
<name>A0A2H3BIZ0_9AGAR</name>
<feature type="non-terminal residue" evidence="1">
    <location>
        <position position="1"/>
    </location>
</feature>
<dbReference type="Proteomes" id="UP000218334">
    <property type="component" value="Unassembled WGS sequence"/>
</dbReference>
<accession>A0A2H3BIZ0</accession>
<proteinExistence type="predicted"/>
<evidence type="ECO:0000313" key="2">
    <source>
        <dbReference type="Proteomes" id="UP000218334"/>
    </source>
</evidence>
<organism evidence="1 2">
    <name type="scientific">Armillaria solidipes</name>
    <dbReference type="NCBI Taxonomy" id="1076256"/>
    <lineage>
        <taxon>Eukaryota</taxon>
        <taxon>Fungi</taxon>
        <taxon>Dikarya</taxon>
        <taxon>Basidiomycota</taxon>
        <taxon>Agaricomycotina</taxon>
        <taxon>Agaricomycetes</taxon>
        <taxon>Agaricomycetidae</taxon>
        <taxon>Agaricales</taxon>
        <taxon>Marasmiineae</taxon>
        <taxon>Physalacriaceae</taxon>
        <taxon>Armillaria</taxon>
    </lineage>
</organism>
<dbReference type="AlphaFoldDB" id="A0A2H3BIZ0"/>
<keyword evidence="2" id="KW-1185">Reference proteome</keyword>
<gene>
    <name evidence="1" type="ORF">ARMSODRAFT_849654</name>
</gene>
<protein>
    <submittedName>
        <fullName evidence="1">Uncharacterized protein</fullName>
    </submittedName>
</protein>
<feature type="non-terminal residue" evidence="1">
    <location>
        <position position="143"/>
    </location>
</feature>
<sequence length="143" mass="16208">FEPLKKKKEDAVNDIKCDLIELAEGLEQEDLNVHLEEAEEAAGNVKKDDMDGLVNEIALLSVEDREKWQAETCSVQMALIHKLSFKIIHSSTILLPEWKKIVTELKLAQKMLPHDVSTCWNSMFDMLDAVLAYKSAIKELIGN</sequence>
<reference evidence="2" key="1">
    <citation type="journal article" date="2017" name="Nat. Ecol. Evol.">
        <title>Genome expansion and lineage-specific genetic innovations in the forest pathogenic fungi Armillaria.</title>
        <authorList>
            <person name="Sipos G."/>
            <person name="Prasanna A.N."/>
            <person name="Walter M.C."/>
            <person name="O'Connor E."/>
            <person name="Balint B."/>
            <person name="Krizsan K."/>
            <person name="Kiss B."/>
            <person name="Hess J."/>
            <person name="Varga T."/>
            <person name="Slot J."/>
            <person name="Riley R."/>
            <person name="Boka B."/>
            <person name="Rigling D."/>
            <person name="Barry K."/>
            <person name="Lee J."/>
            <person name="Mihaltcheva S."/>
            <person name="LaButti K."/>
            <person name="Lipzen A."/>
            <person name="Waldron R."/>
            <person name="Moloney N.M."/>
            <person name="Sperisen C."/>
            <person name="Kredics L."/>
            <person name="Vagvoelgyi C."/>
            <person name="Patrignani A."/>
            <person name="Fitzpatrick D."/>
            <person name="Nagy I."/>
            <person name="Doyle S."/>
            <person name="Anderson J.B."/>
            <person name="Grigoriev I.V."/>
            <person name="Gueldener U."/>
            <person name="Muensterkoetter M."/>
            <person name="Nagy L.G."/>
        </authorList>
    </citation>
    <scope>NUCLEOTIDE SEQUENCE [LARGE SCALE GENOMIC DNA]</scope>
    <source>
        <strain evidence="2">28-4</strain>
    </source>
</reference>